<name>B3T6V9_9ARCH</name>
<dbReference type="AlphaFoldDB" id="B3T6V9"/>
<protein>
    <submittedName>
        <fullName evidence="1">Uncharacterized protein</fullName>
    </submittedName>
</protein>
<sequence>MKYLMIIILPLVSVFSQNRADGSFTLGEISLVLKDLHFGADGVIRAGNSDVPHKVSFDIGKLKLGLSEIEATGEVNDEREQGQSTFKFNGPDFELRTFVSPLLD</sequence>
<accession>B3T6V9</accession>
<organism evidence="1">
    <name type="scientific">uncultured marine crenarchaeote HF4000_APKG2O16</name>
    <dbReference type="NCBI Taxonomy" id="455582"/>
    <lineage>
        <taxon>Archaea</taxon>
        <taxon>Nitrososphaerota</taxon>
        <taxon>Nitrososphaeria</taxon>
        <taxon>Nitrosopumilales</taxon>
        <taxon>environmental samples</taxon>
    </lineage>
</organism>
<dbReference type="EMBL" id="EU016627">
    <property type="protein sequence ID" value="ABZ08318.1"/>
    <property type="molecule type" value="Genomic_DNA"/>
</dbReference>
<proteinExistence type="predicted"/>
<evidence type="ECO:0000313" key="1">
    <source>
        <dbReference type="EMBL" id="ABZ08318.1"/>
    </source>
</evidence>
<reference evidence="1" key="1">
    <citation type="journal article" date="2008" name="ISME J.">
        <title>Genomic patterns of recombination, clonal divergence and environment in marine microbial populations.</title>
        <authorList>
            <person name="Konstantinidis K.T."/>
            <person name="Delong E.F."/>
        </authorList>
    </citation>
    <scope>NUCLEOTIDE SEQUENCE</scope>
</reference>
<gene>
    <name evidence="1" type="ORF">ALOHA_HF4000APKG2O16ctg5g2</name>
</gene>